<evidence type="ECO:0000313" key="2">
    <source>
        <dbReference type="EMBL" id="KAA9085270.1"/>
    </source>
</evidence>
<keyword evidence="3" id="KW-1185">Reference proteome</keyword>
<keyword evidence="1" id="KW-1133">Transmembrane helix</keyword>
<dbReference type="Proteomes" id="UP000327039">
    <property type="component" value="Unassembled WGS sequence"/>
</dbReference>
<organism evidence="2 3">
    <name type="scientific">Microbacterium radiodurans</name>
    <dbReference type="NCBI Taxonomy" id="661398"/>
    <lineage>
        <taxon>Bacteria</taxon>
        <taxon>Bacillati</taxon>
        <taxon>Actinomycetota</taxon>
        <taxon>Actinomycetes</taxon>
        <taxon>Micrococcales</taxon>
        <taxon>Microbacteriaceae</taxon>
        <taxon>Microbacterium</taxon>
    </lineage>
</organism>
<protein>
    <submittedName>
        <fullName evidence="2">Uncharacterized protein</fullName>
    </submittedName>
</protein>
<evidence type="ECO:0000313" key="3">
    <source>
        <dbReference type="Proteomes" id="UP000327039"/>
    </source>
</evidence>
<sequence>MAILGWLMMATASALLFAALHRTLLANPDTLVPFTRNADVVPRHSALLRIIAAVLFVAAVVFLGPSTGFWSALIPLGTALGAWAAIEGHNRRIDNGRADE</sequence>
<feature type="transmembrane region" description="Helical" evidence="1">
    <location>
        <begin position="6"/>
        <end position="25"/>
    </location>
</feature>
<reference evidence="3" key="1">
    <citation type="submission" date="2019-09" db="EMBL/GenBank/DDBJ databases">
        <title>Mumia zhuanghuii sp. nov. isolated from the intestinal contents of plateau pika (Ochotona curzoniae) in the Qinghai-Tibet plateau of China.</title>
        <authorList>
            <person name="Tian Z."/>
        </authorList>
    </citation>
    <scope>NUCLEOTIDE SEQUENCE [LARGE SCALE GENOMIC DNA]</scope>
    <source>
        <strain evidence="3">DSM 25564</strain>
    </source>
</reference>
<proteinExistence type="predicted"/>
<dbReference type="AlphaFoldDB" id="A0A5J5IRJ3"/>
<keyword evidence="1" id="KW-0472">Membrane</keyword>
<comment type="caution">
    <text evidence="2">The sequence shown here is derived from an EMBL/GenBank/DDBJ whole genome shotgun (WGS) entry which is preliminary data.</text>
</comment>
<feature type="transmembrane region" description="Helical" evidence="1">
    <location>
        <begin position="69"/>
        <end position="86"/>
    </location>
</feature>
<dbReference type="EMBL" id="VYRZ01000003">
    <property type="protein sequence ID" value="KAA9085270.1"/>
    <property type="molecule type" value="Genomic_DNA"/>
</dbReference>
<dbReference type="RefSeq" id="WP_150419992.1">
    <property type="nucleotide sequence ID" value="NZ_VYRZ01000003.1"/>
</dbReference>
<accession>A0A5J5IRJ3</accession>
<gene>
    <name evidence="2" type="ORF">F6B42_12385</name>
</gene>
<name>A0A5J5IRJ3_9MICO</name>
<evidence type="ECO:0000256" key="1">
    <source>
        <dbReference type="SAM" id="Phobius"/>
    </source>
</evidence>
<feature type="transmembrane region" description="Helical" evidence="1">
    <location>
        <begin position="46"/>
        <end position="63"/>
    </location>
</feature>
<keyword evidence="1" id="KW-0812">Transmembrane</keyword>